<gene>
    <name evidence="1" type="ORF">HJA_01905</name>
</gene>
<evidence type="ECO:0000313" key="2">
    <source>
        <dbReference type="Proteomes" id="UP000024816"/>
    </source>
</evidence>
<dbReference type="OrthoDB" id="7620228at2"/>
<dbReference type="EMBL" id="ARYJ01000001">
    <property type="protein sequence ID" value="KCZ91253.1"/>
    <property type="molecule type" value="Genomic_DNA"/>
</dbReference>
<dbReference type="AlphaFoldDB" id="A0A059FLA0"/>
<dbReference type="Proteomes" id="UP000024816">
    <property type="component" value="Unassembled WGS sequence"/>
</dbReference>
<dbReference type="STRING" id="1280952.HJA_01905"/>
<keyword evidence="2" id="KW-1185">Reference proteome</keyword>
<evidence type="ECO:0000313" key="1">
    <source>
        <dbReference type="EMBL" id="KCZ91253.1"/>
    </source>
</evidence>
<sequence>MATPTPVEIEINGETYKGSYSTDGHLLTTRYRMQAMTDEVRTTAPAIAARGMLARLVRLEQRDMGGAGGH</sequence>
<proteinExistence type="predicted"/>
<reference evidence="1 2" key="1">
    <citation type="journal article" date="2014" name="Antonie Van Leeuwenhoek">
        <title>Hyphomonas beringensis sp. nov. and Hyphomonas chukchiensis sp. nov., isolated from surface seawater of the Bering Sea and Chukchi Sea.</title>
        <authorList>
            <person name="Li C."/>
            <person name="Lai Q."/>
            <person name="Li G."/>
            <person name="Dong C."/>
            <person name="Wang J."/>
            <person name="Liao Y."/>
            <person name="Shao Z."/>
        </authorList>
    </citation>
    <scope>NUCLEOTIDE SEQUENCE [LARGE SCALE GENOMIC DNA]</scope>
    <source>
        <strain evidence="1 2">VP2</strain>
    </source>
</reference>
<comment type="caution">
    <text evidence="1">The sequence shown here is derived from an EMBL/GenBank/DDBJ whole genome shotgun (WGS) entry which is preliminary data.</text>
</comment>
<dbReference type="PATRIC" id="fig|1280952.3.peg.387"/>
<organism evidence="1 2">
    <name type="scientific">Hyphomonas jannaschiana VP2</name>
    <dbReference type="NCBI Taxonomy" id="1280952"/>
    <lineage>
        <taxon>Bacteria</taxon>
        <taxon>Pseudomonadati</taxon>
        <taxon>Pseudomonadota</taxon>
        <taxon>Alphaproteobacteria</taxon>
        <taxon>Hyphomonadales</taxon>
        <taxon>Hyphomonadaceae</taxon>
        <taxon>Hyphomonas</taxon>
    </lineage>
</organism>
<accession>A0A059FLA0</accession>
<dbReference type="RefSeq" id="WP_035577449.1">
    <property type="nucleotide sequence ID" value="NZ_ARYJ01000001.1"/>
</dbReference>
<protein>
    <submittedName>
        <fullName evidence="1">Uncharacterized protein</fullName>
    </submittedName>
</protein>
<name>A0A059FLA0_9PROT</name>